<evidence type="ECO:0000256" key="3">
    <source>
        <dbReference type="ARBA" id="ARBA00022553"/>
    </source>
</evidence>
<dbReference type="Pfam" id="PF02518">
    <property type="entry name" value="HATPase_c"/>
    <property type="match status" value="1"/>
</dbReference>
<dbReference type="InterPro" id="IPR019734">
    <property type="entry name" value="TPR_rpt"/>
</dbReference>
<dbReference type="SMART" id="SM00387">
    <property type="entry name" value="HATPase_c"/>
    <property type="match status" value="1"/>
</dbReference>
<dbReference type="Proteomes" id="UP000033109">
    <property type="component" value="Chromosome"/>
</dbReference>
<keyword evidence="8" id="KW-0472">Membrane</keyword>
<keyword evidence="8" id="KW-1133">Transmembrane helix</keyword>
<dbReference type="CDD" id="cd00082">
    <property type="entry name" value="HisKA"/>
    <property type="match status" value="1"/>
</dbReference>
<dbReference type="SMART" id="SM00388">
    <property type="entry name" value="HisKA"/>
    <property type="match status" value="1"/>
</dbReference>
<dbReference type="Pfam" id="PF17874">
    <property type="entry name" value="TPR_MalT"/>
    <property type="match status" value="1"/>
</dbReference>
<dbReference type="GO" id="GO:0000155">
    <property type="term" value="F:phosphorelay sensor kinase activity"/>
    <property type="evidence" value="ECO:0007669"/>
    <property type="project" value="InterPro"/>
</dbReference>
<dbReference type="InterPro" id="IPR041617">
    <property type="entry name" value="TPR_MalT"/>
</dbReference>
<dbReference type="PANTHER" id="PTHR43547:SF2">
    <property type="entry name" value="HYBRID SIGNAL TRANSDUCTION HISTIDINE KINASE C"/>
    <property type="match status" value="1"/>
</dbReference>
<keyword evidence="7" id="KW-0175">Coiled coil</keyword>
<gene>
    <name evidence="10" type="ORF">PKOR_01670</name>
</gene>
<feature type="repeat" description="TPR" evidence="6">
    <location>
        <begin position="159"/>
        <end position="192"/>
    </location>
</feature>
<dbReference type="Gene3D" id="3.30.565.10">
    <property type="entry name" value="Histidine kinase-like ATPase, C-terminal domain"/>
    <property type="match status" value="1"/>
</dbReference>
<dbReference type="PROSITE" id="PS50109">
    <property type="entry name" value="HIS_KIN"/>
    <property type="match status" value="1"/>
</dbReference>
<dbReference type="PANTHER" id="PTHR43547">
    <property type="entry name" value="TWO-COMPONENT HISTIDINE KINASE"/>
    <property type="match status" value="1"/>
</dbReference>
<feature type="transmembrane region" description="Helical" evidence="8">
    <location>
        <begin position="356"/>
        <end position="379"/>
    </location>
</feature>
<organism evidence="10 11">
    <name type="scientific">Pontibacter korlensis</name>
    <dbReference type="NCBI Taxonomy" id="400092"/>
    <lineage>
        <taxon>Bacteria</taxon>
        <taxon>Pseudomonadati</taxon>
        <taxon>Bacteroidota</taxon>
        <taxon>Cytophagia</taxon>
        <taxon>Cytophagales</taxon>
        <taxon>Hymenobacteraceae</taxon>
        <taxon>Pontibacter</taxon>
    </lineage>
</organism>
<evidence type="ECO:0000313" key="11">
    <source>
        <dbReference type="Proteomes" id="UP000033109"/>
    </source>
</evidence>
<dbReference type="HOGENOM" id="CLU_000445_114_67_10"/>
<feature type="coiled-coil region" evidence="7">
    <location>
        <begin position="323"/>
        <end position="352"/>
    </location>
</feature>
<name>A0A0E3UUZ3_9BACT</name>
<evidence type="ECO:0000256" key="1">
    <source>
        <dbReference type="ARBA" id="ARBA00000085"/>
    </source>
</evidence>
<dbReference type="Gene3D" id="1.10.287.130">
    <property type="match status" value="1"/>
</dbReference>
<dbReference type="EMBL" id="CP009621">
    <property type="protein sequence ID" value="AKD02082.1"/>
    <property type="molecule type" value="Genomic_DNA"/>
</dbReference>
<feature type="repeat" description="TPR" evidence="6">
    <location>
        <begin position="79"/>
        <end position="112"/>
    </location>
</feature>
<dbReference type="InterPro" id="IPR005467">
    <property type="entry name" value="His_kinase_dom"/>
</dbReference>
<dbReference type="RefSeq" id="WP_046308792.1">
    <property type="nucleotide sequence ID" value="NZ_CBCSCY010000032.1"/>
</dbReference>
<dbReference type="InterPro" id="IPR036890">
    <property type="entry name" value="HATPase_C_sf"/>
</dbReference>
<keyword evidence="4" id="KW-0808">Transferase</keyword>
<dbReference type="SMART" id="SM00028">
    <property type="entry name" value="TPR"/>
    <property type="match status" value="5"/>
</dbReference>
<dbReference type="OrthoDB" id="9810447at2"/>
<dbReference type="AlphaFoldDB" id="A0A0E3UUZ3"/>
<accession>A0A0E3UUZ3</accession>
<evidence type="ECO:0000256" key="2">
    <source>
        <dbReference type="ARBA" id="ARBA00012438"/>
    </source>
</evidence>
<dbReference type="InterPro" id="IPR004358">
    <property type="entry name" value="Sig_transdc_His_kin-like_C"/>
</dbReference>
<dbReference type="Gene3D" id="1.25.40.10">
    <property type="entry name" value="Tetratricopeptide repeat domain"/>
    <property type="match status" value="1"/>
</dbReference>
<dbReference type="SUPFAM" id="SSF48452">
    <property type="entry name" value="TPR-like"/>
    <property type="match status" value="1"/>
</dbReference>
<feature type="domain" description="Histidine kinase" evidence="9">
    <location>
        <begin position="437"/>
        <end position="652"/>
    </location>
</feature>
<evidence type="ECO:0000256" key="6">
    <source>
        <dbReference type="PROSITE-ProRule" id="PRU00339"/>
    </source>
</evidence>
<comment type="catalytic activity">
    <reaction evidence="1">
        <text>ATP + protein L-histidine = ADP + protein N-phospho-L-histidine.</text>
        <dbReference type="EC" id="2.7.13.3"/>
    </reaction>
</comment>
<dbReference type="InterPro" id="IPR036097">
    <property type="entry name" value="HisK_dim/P_sf"/>
</dbReference>
<dbReference type="EC" id="2.7.13.3" evidence="2"/>
<evidence type="ECO:0000256" key="7">
    <source>
        <dbReference type="SAM" id="Coils"/>
    </source>
</evidence>
<keyword evidence="6" id="KW-0802">TPR repeat</keyword>
<protein>
    <recommendedName>
        <fullName evidence="2">histidine kinase</fullName>
        <ecNumber evidence="2">2.7.13.3</ecNumber>
    </recommendedName>
</protein>
<dbReference type="SUPFAM" id="SSF55874">
    <property type="entry name" value="ATPase domain of HSP90 chaperone/DNA topoisomerase II/histidine kinase"/>
    <property type="match status" value="1"/>
</dbReference>
<dbReference type="STRING" id="400092.PKOR_01670"/>
<dbReference type="PROSITE" id="PS50005">
    <property type="entry name" value="TPR"/>
    <property type="match status" value="2"/>
</dbReference>
<keyword evidence="3" id="KW-0597">Phosphoprotein</keyword>
<evidence type="ECO:0000259" key="9">
    <source>
        <dbReference type="PROSITE" id="PS50109"/>
    </source>
</evidence>
<evidence type="ECO:0000256" key="4">
    <source>
        <dbReference type="ARBA" id="ARBA00022679"/>
    </source>
</evidence>
<dbReference type="SUPFAM" id="SSF47384">
    <property type="entry name" value="Homodimeric domain of signal transducing histidine kinase"/>
    <property type="match status" value="1"/>
</dbReference>
<dbReference type="FunFam" id="3.30.565.10:FF:000006">
    <property type="entry name" value="Sensor histidine kinase WalK"/>
    <property type="match status" value="1"/>
</dbReference>
<keyword evidence="8" id="KW-0812">Transmembrane</keyword>
<dbReference type="PATRIC" id="fig|400092.3.peg.379"/>
<dbReference type="PROSITE" id="PS50293">
    <property type="entry name" value="TPR_REGION"/>
    <property type="match status" value="1"/>
</dbReference>
<dbReference type="InterPro" id="IPR011990">
    <property type="entry name" value="TPR-like_helical_dom_sf"/>
</dbReference>
<sequence>MRITLLLLVLLFSGSLYAQSKLIDSLLGELSKAETDSARVMLNCSLSKQYALTDAVKSKEYGQAAYDLATAAGFEVGRAKALTLLGNSALVMGDYGKAMEHYFQALALGKQLNDTATLISSYINLGNVYNKIQDSKRAINHYLLATALAQKANDTIRLGSAYNNLGDIYEDQGKYSTALNYYKQATKLQEGAGDKKGWAISLLNIGNIHLHLGQAEHGLPYLFKSVSLNEEIQNDMIKMAALGKIAEIYLATGNKAKALRYAQQSFDMAKKTESTKKIVEASLLMQKVYAALNNYKQSYEYLSIYTKHKEELDNESRARVEAEITAKYEIAQKEQENQRLKAEQEKQAAEIQYQHYTLILEGTIILLMLVLLIVLFLGWQRQRAAYAKLQDAHYLMQTQNAEITAQRNEISTQAKVLQEQNERLGRHDAFKNKVFTIISHDLRGPFYSIKSILGLAQARTLPEADVKRIFNLLGRDMDVAMAMLDNVLIWAKAQLEESCIKVEPVNLHRIAEENMELVRSQANDKGVKLLNYVTPGATALADKERLNFVLRNLLTNAVKFSYPGGQVSFKVEEQADKVVVLVSDNGKGMSPANVANLFSERRFTTLGTSGEKGTGLGLMLCRELLESFSGQISVQSEDGKGSVFAVSLPRTSIEVSHEEVQLEPELA</sequence>
<evidence type="ECO:0000313" key="10">
    <source>
        <dbReference type="EMBL" id="AKD02082.1"/>
    </source>
</evidence>
<proteinExistence type="predicted"/>
<evidence type="ECO:0000256" key="8">
    <source>
        <dbReference type="SAM" id="Phobius"/>
    </source>
</evidence>
<dbReference type="PRINTS" id="PR00344">
    <property type="entry name" value="BCTRLSENSOR"/>
</dbReference>
<dbReference type="InterPro" id="IPR003661">
    <property type="entry name" value="HisK_dim/P_dom"/>
</dbReference>
<dbReference type="KEGG" id="pko:PKOR_01670"/>
<dbReference type="InterPro" id="IPR003594">
    <property type="entry name" value="HATPase_dom"/>
</dbReference>
<evidence type="ECO:0000256" key="5">
    <source>
        <dbReference type="ARBA" id="ARBA00022777"/>
    </source>
</evidence>
<keyword evidence="5" id="KW-0418">Kinase</keyword>
<reference evidence="10 11" key="1">
    <citation type="journal article" date="2015" name="Sci. Rep.">
        <title>Unraveling adaptation of Pontibacter korlensis to radiation and infertility in desert through complete genome and comparative transcriptomic analysis.</title>
        <authorList>
            <person name="Dai J."/>
            <person name="Dai W."/>
            <person name="Qiu C."/>
            <person name="Yang Z."/>
            <person name="Zhang Y."/>
            <person name="Zhou M."/>
            <person name="Zhang L."/>
            <person name="Fang C."/>
            <person name="Gao Q."/>
            <person name="Yang Q."/>
            <person name="Li X."/>
            <person name="Wang Z."/>
            <person name="Wang Z."/>
            <person name="Jia Z."/>
            <person name="Chen X."/>
        </authorList>
    </citation>
    <scope>NUCLEOTIDE SEQUENCE [LARGE SCALE GENOMIC DNA]</scope>
    <source>
        <strain evidence="10 11">X14-1T</strain>
    </source>
</reference>
<keyword evidence="11" id="KW-1185">Reference proteome</keyword>